<name>A0AA39SWN6_ACESA</name>
<dbReference type="PANTHER" id="PTHR47718:SF13">
    <property type="entry name" value="OS09G0290500 PROTEIN"/>
    <property type="match status" value="1"/>
</dbReference>
<organism evidence="3 4">
    <name type="scientific">Acer saccharum</name>
    <name type="common">Sugar maple</name>
    <dbReference type="NCBI Taxonomy" id="4024"/>
    <lineage>
        <taxon>Eukaryota</taxon>
        <taxon>Viridiplantae</taxon>
        <taxon>Streptophyta</taxon>
        <taxon>Embryophyta</taxon>
        <taxon>Tracheophyta</taxon>
        <taxon>Spermatophyta</taxon>
        <taxon>Magnoliopsida</taxon>
        <taxon>eudicotyledons</taxon>
        <taxon>Gunneridae</taxon>
        <taxon>Pentapetalae</taxon>
        <taxon>rosids</taxon>
        <taxon>malvids</taxon>
        <taxon>Sapindales</taxon>
        <taxon>Sapindaceae</taxon>
        <taxon>Hippocastanoideae</taxon>
        <taxon>Acereae</taxon>
        <taxon>Acer</taxon>
    </lineage>
</organism>
<reference evidence="3" key="1">
    <citation type="journal article" date="2022" name="Plant J.">
        <title>Strategies of tolerance reflected in two North American maple genomes.</title>
        <authorList>
            <person name="McEvoy S.L."/>
            <person name="Sezen U.U."/>
            <person name="Trouern-Trend A."/>
            <person name="McMahon S.M."/>
            <person name="Schaberg P.G."/>
            <person name="Yang J."/>
            <person name="Wegrzyn J.L."/>
            <person name="Swenson N.G."/>
        </authorList>
    </citation>
    <scope>NUCLEOTIDE SEQUENCE</scope>
    <source>
        <strain evidence="3">NS2018</strain>
    </source>
</reference>
<dbReference type="Pfam" id="PF03101">
    <property type="entry name" value="FAR1"/>
    <property type="match status" value="1"/>
</dbReference>
<dbReference type="EMBL" id="JAUESC010000003">
    <property type="protein sequence ID" value="KAK0600366.1"/>
    <property type="molecule type" value="Genomic_DNA"/>
</dbReference>
<proteinExistence type="predicted"/>
<keyword evidence="4" id="KW-1185">Reference proteome</keyword>
<feature type="domain" description="MULE transposase" evidence="2">
    <location>
        <begin position="199"/>
        <end position="293"/>
    </location>
</feature>
<evidence type="ECO:0000259" key="2">
    <source>
        <dbReference type="Pfam" id="PF10551"/>
    </source>
</evidence>
<protein>
    <recommendedName>
        <fullName evidence="5">Protein FAR1-RELATED SEQUENCE</fullName>
    </recommendedName>
</protein>
<dbReference type="PANTHER" id="PTHR47718">
    <property type="entry name" value="OS01G0519700 PROTEIN"/>
    <property type="match status" value="1"/>
</dbReference>
<feature type="domain" description="FAR1" evidence="1">
    <location>
        <begin position="1"/>
        <end position="77"/>
    </location>
</feature>
<reference evidence="3" key="2">
    <citation type="submission" date="2023-06" db="EMBL/GenBank/DDBJ databases">
        <authorList>
            <person name="Swenson N.G."/>
            <person name="Wegrzyn J.L."/>
            <person name="Mcevoy S.L."/>
        </authorList>
    </citation>
    <scope>NUCLEOTIDE SEQUENCE</scope>
    <source>
        <strain evidence="3">NS2018</strain>
        <tissue evidence="3">Leaf</tissue>
    </source>
</reference>
<dbReference type="AlphaFoldDB" id="A0AA39SWN6"/>
<evidence type="ECO:0000313" key="3">
    <source>
        <dbReference type="EMBL" id="KAK0600366.1"/>
    </source>
</evidence>
<accession>A0AA39SWN6</accession>
<dbReference type="Pfam" id="PF10551">
    <property type="entry name" value="MULE"/>
    <property type="match status" value="1"/>
</dbReference>
<comment type="caution">
    <text evidence="3">The sequence shown here is derived from an EMBL/GenBank/DDBJ whole genome shotgun (WGS) entry which is preliminary data.</text>
</comment>
<evidence type="ECO:0000259" key="1">
    <source>
        <dbReference type="Pfam" id="PF03101"/>
    </source>
</evidence>
<dbReference type="InterPro" id="IPR018289">
    <property type="entry name" value="MULE_transposase_dom"/>
</dbReference>
<dbReference type="Proteomes" id="UP001168877">
    <property type="component" value="Unassembled WGS sequence"/>
</dbReference>
<evidence type="ECO:0008006" key="5">
    <source>
        <dbReference type="Google" id="ProtNLM"/>
    </source>
</evidence>
<dbReference type="InterPro" id="IPR004330">
    <property type="entry name" value="FAR1_DNA_bnd_dom"/>
</dbReference>
<evidence type="ECO:0000313" key="4">
    <source>
        <dbReference type="Proteomes" id="UP001168877"/>
    </source>
</evidence>
<sequence>MGFEITKRSSNKGIDGELKYVTFACSCSRKSRFVSRNILKLPPTIKTDCKAKVTTSVCSDETWMIRSIELEHNHKLSTPGKVRYFKTNRAIDPHVKRQLEVNDRAGIRPNKSYNSFVVKAGGHDNLSFLEKDCRNYLDKIRRLRLGEGDANAIQKYFLKMHSDNSNFFYTMDLDEEGRLKNVLWADARSSAVYKEFGDVITFDSTYLTNKYDMPFAAFVGVNHHGQSILFGCGLISNEDIETYVWLFNSWLTCIFYRAPMAIIIDQDKAMQKAIEIVFANARHRWCLWHIMKKLPEKLRRYKQYEEIKFALQNIVYDSLTNNDFENRWNHLIEKYNLHSNEWLLGLYDERQRWVPTFLKDTFWAGMSTTQRSESMHAFFDGFVNSKTTLKQFVEQYENALRDKVEKENHADFSSLNSQIPSGA</sequence>
<gene>
    <name evidence="3" type="ORF">LWI29_014220</name>
</gene>